<sequence length="90" mass="10272">MKVAMDDLRIAADKTENYGDRIESIQEMLHQEVERLLGAPACGHTRTLLAAFTRFDTTFSHIRDSLDDLHRQLLTAAPGVCERRFDREAL</sequence>
<accession>A0ABZ3FK25</accession>
<reference evidence="1 2" key="1">
    <citation type="submission" date="2024-04" db="EMBL/GenBank/DDBJ databases">
        <title>Isolation of an actinomycete strain from pig manure.</title>
        <authorList>
            <person name="Gong T."/>
            <person name="Yu Z."/>
            <person name="An M."/>
            <person name="Wei C."/>
            <person name="Yang W."/>
            <person name="Liu L."/>
        </authorList>
    </citation>
    <scope>NUCLEOTIDE SEQUENCE [LARGE SCALE GENOMIC DNA]</scope>
    <source>
        <strain evidence="1 2">ZF39</strain>
    </source>
</reference>
<dbReference type="Proteomes" id="UP001442841">
    <property type="component" value="Chromosome"/>
</dbReference>
<name>A0ABZ3FK25_9ACTN</name>
<proteinExistence type="predicted"/>
<organism evidence="1 2">
    <name type="scientific">Ammonicoccus fulvus</name>
    <dbReference type="NCBI Taxonomy" id="3138240"/>
    <lineage>
        <taxon>Bacteria</taxon>
        <taxon>Bacillati</taxon>
        <taxon>Actinomycetota</taxon>
        <taxon>Actinomycetes</taxon>
        <taxon>Propionibacteriales</taxon>
        <taxon>Propionibacteriaceae</taxon>
        <taxon>Ammonicoccus</taxon>
    </lineage>
</organism>
<keyword evidence="2" id="KW-1185">Reference proteome</keyword>
<gene>
    <name evidence="1" type="ORF">AADG42_03355</name>
</gene>
<evidence type="ECO:0000313" key="2">
    <source>
        <dbReference type="Proteomes" id="UP001442841"/>
    </source>
</evidence>
<dbReference type="InterPro" id="IPR036689">
    <property type="entry name" value="ESAT-6-like_sf"/>
</dbReference>
<dbReference type="EMBL" id="CP154795">
    <property type="protein sequence ID" value="XAN06383.1"/>
    <property type="molecule type" value="Genomic_DNA"/>
</dbReference>
<protein>
    <submittedName>
        <fullName evidence="1">Uncharacterized protein</fullName>
    </submittedName>
</protein>
<dbReference type="RefSeq" id="WP_425307813.1">
    <property type="nucleotide sequence ID" value="NZ_CP154795.1"/>
</dbReference>
<evidence type="ECO:0000313" key="1">
    <source>
        <dbReference type="EMBL" id="XAN06383.1"/>
    </source>
</evidence>
<dbReference type="SUPFAM" id="SSF140453">
    <property type="entry name" value="EsxAB dimer-like"/>
    <property type="match status" value="1"/>
</dbReference>